<name>A0A235HGV6_AZOBR</name>
<dbReference type="SMART" id="SM00849">
    <property type="entry name" value="Lactamase_B"/>
    <property type="match status" value="1"/>
</dbReference>
<dbReference type="AlphaFoldDB" id="A0A235HGV6"/>
<evidence type="ECO:0000313" key="2">
    <source>
        <dbReference type="EMBL" id="OYD84916.1"/>
    </source>
</evidence>
<keyword evidence="2" id="KW-0378">Hydrolase</keyword>
<dbReference type="SUPFAM" id="SSF56281">
    <property type="entry name" value="Metallo-hydrolase/oxidoreductase"/>
    <property type="match status" value="1"/>
</dbReference>
<dbReference type="Proteomes" id="UP000215367">
    <property type="component" value="Unassembled WGS sequence"/>
</dbReference>
<reference evidence="2 3" key="1">
    <citation type="submission" date="2017-07" db="EMBL/GenBank/DDBJ databases">
        <title>Whole genome sequence of Azospirillum brasilense 2A1, a potential biofertilizer strain.</title>
        <authorList>
            <person name="Fontana C.A."/>
            <person name="Toffoli L.M."/>
            <person name="Salazar S.M."/>
            <person name="Puglisi E."/>
            <person name="Pedraza R."/>
            <person name="Bassi D."/>
            <person name="Cocconcelli P.S."/>
        </authorList>
    </citation>
    <scope>NUCLEOTIDE SEQUENCE [LARGE SCALE GENOMIC DNA]</scope>
    <source>
        <strain evidence="2 3">2A1</strain>
        <plasmid evidence="2">unnamed</plasmid>
    </source>
</reference>
<dbReference type="GO" id="GO:0042781">
    <property type="term" value="F:3'-tRNA processing endoribonuclease activity"/>
    <property type="evidence" value="ECO:0007669"/>
    <property type="project" value="TreeGrafter"/>
</dbReference>
<dbReference type="InterPro" id="IPR036866">
    <property type="entry name" value="RibonucZ/Hydroxyglut_hydro"/>
</dbReference>
<gene>
    <name evidence="2" type="ORF">CHT98_08430</name>
</gene>
<evidence type="ECO:0000259" key="1">
    <source>
        <dbReference type="SMART" id="SM00849"/>
    </source>
</evidence>
<protein>
    <submittedName>
        <fullName evidence="2">MBL fold metallo-hydrolase</fullName>
    </submittedName>
</protein>
<feature type="domain" description="Metallo-beta-lactamase" evidence="1">
    <location>
        <begin position="16"/>
        <end position="217"/>
    </location>
</feature>
<proteinExistence type="predicted"/>
<keyword evidence="2" id="KW-0614">Plasmid</keyword>
<dbReference type="CDD" id="cd16272">
    <property type="entry name" value="RNaseZ_MBL-fold"/>
    <property type="match status" value="1"/>
</dbReference>
<evidence type="ECO:0000313" key="3">
    <source>
        <dbReference type="Proteomes" id="UP000215367"/>
    </source>
</evidence>
<dbReference type="EMBL" id="NOWT01000005">
    <property type="protein sequence ID" value="OYD84916.1"/>
    <property type="molecule type" value="Genomic_DNA"/>
</dbReference>
<organism evidence="2 3">
    <name type="scientific">Azospirillum brasilense</name>
    <dbReference type="NCBI Taxonomy" id="192"/>
    <lineage>
        <taxon>Bacteria</taxon>
        <taxon>Pseudomonadati</taxon>
        <taxon>Pseudomonadota</taxon>
        <taxon>Alphaproteobacteria</taxon>
        <taxon>Rhodospirillales</taxon>
        <taxon>Azospirillaceae</taxon>
        <taxon>Azospirillum</taxon>
    </lineage>
</organism>
<dbReference type="PANTHER" id="PTHR46018">
    <property type="entry name" value="ZINC PHOSPHODIESTERASE ELAC PROTEIN 1"/>
    <property type="match status" value="1"/>
</dbReference>
<sequence length="248" mass="27063">MDIFVLGVGEAGDPDFCNSSVAVTAEGFRLLIDCGHSVPPSLWRALPDPDAVDAVYFTHHHPDHCFGLVPVLIRWTDDGRRKPLEIVTTAEGRHQLTRLFDAGGIDPERSRQFPLVWRETPGERTAGRIGPFAVHSAPTVHAVPNHAIRLEAGGRSFAYSGDGRPTPEAEDLYRGADLLFQECFTLRADPTQPFHAAHEALAGLPERLGIGAVRLYHVRRDQREALAASCAGDGRMGLALPGERIRLG</sequence>
<dbReference type="InterPro" id="IPR001279">
    <property type="entry name" value="Metallo-B-lactamas"/>
</dbReference>
<dbReference type="Gene3D" id="3.60.15.10">
    <property type="entry name" value="Ribonuclease Z/Hydroxyacylglutathione hydrolase-like"/>
    <property type="match status" value="1"/>
</dbReference>
<accession>A0A235HGV6</accession>
<comment type="caution">
    <text evidence="2">The sequence shown here is derived from an EMBL/GenBank/DDBJ whole genome shotgun (WGS) entry which is preliminary data.</text>
</comment>
<dbReference type="Pfam" id="PF23023">
    <property type="entry name" value="Anti-Pycsar_Apyc1"/>
    <property type="match status" value="1"/>
</dbReference>
<dbReference type="PANTHER" id="PTHR46018:SF2">
    <property type="entry name" value="ZINC PHOSPHODIESTERASE ELAC PROTEIN 1"/>
    <property type="match status" value="1"/>
</dbReference>
<dbReference type="RefSeq" id="WP_094302793.1">
    <property type="nucleotide sequence ID" value="NZ_NOWT01000005.1"/>
</dbReference>
<geneLocation type="plasmid" evidence="2">
    <name>unnamed</name>
</geneLocation>